<sequence>MDSASSPIPTSGALAAAPGRSWAARLGSLTAAVLLVLTIPVVYLFVDLLVWRGTIPEYTDLPAARQKEFKAEWERSLGARDEIKSSHAKVRPTDAEAKTEDVQHWQWRWQAVTYQMLTERVGPEAADAYLQLPENGGTATPTGQRLGVLSLMARERPHWTISLLGPFARSAGWSWRPDAESGTNTPYLAGLFVILFLLTATQIVLLFAASHWAASAGLAAVVRMRRSIYGHANRLNQVVVRRHTMKEVATLFTAKLETMADGLRASVLHSWRLPTVIVLALLMLVSVNTGVALTFLFLAAVVWFAVGQFAAYFSRDGRIASRRAEARLSQMKESVSILQLVKCYLMEGFNQNRVERQLTDYSRAEWRRLRGESLSRPAVIAAAILAGVGVLYLAGRAVLLGEMSVAGLAAKIFAIGILLWAVSVWVGSRIRIRRAAEAEAEVTEFLQRRADTGQTIDAEFLQPMEKRMELVELSMREPGSGRMLLENVSLAIPAGSRVAIVASDPEESLTLAFLMTRFLDPTGGEVRIDGKNTRWVTHESLRTQVAMVLQQNLIFSDTVANNIGCGDGGYTLPQIIEAGKMAHAHQFVQRLPYGYESLIGDGGLSLRAGEKLRIALARAVLRDPSVLIVEEPELPMDEDSRALLDDAYERIAAGHTQVFLSRRQSVLRRADRVVVLHKGKVAAAGTHEDLLKTNDLYRHLLFKEITVPSAA</sequence>
<dbReference type="Pfam" id="PF00005">
    <property type="entry name" value="ABC_tran"/>
    <property type="match status" value="1"/>
</dbReference>
<proteinExistence type="predicted"/>
<dbReference type="Proteomes" id="UP000324974">
    <property type="component" value="Chromosome"/>
</dbReference>
<reference evidence="9" key="1">
    <citation type="submission" date="2019-08" db="EMBL/GenBank/DDBJ databases">
        <title>Limnoglobus roseus gen. nov., sp. nov., a novel freshwater planctomycete with a giant genome from the family Gemmataceae.</title>
        <authorList>
            <person name="Kulichevskaya I.S."/>
            <person name="Naumoff D.G."/>
            <person name="Miroshnikov K."/>
            <person name="Ivanova A."/>
            <person name="Philippov D.A."/>
            <person name="Hakobyan A."/>
            <person name="Rijpstra I.C."/>
            <person name="Sinninghe Damste J.S."/>
            <person name="Liesack W."/>
            <person name="Dedysh S.N."/>
        </authorList>
    </citation>
    <scope>NUCLEOTIDE SEQUENCE [LARGE SCALE GENOMIC DNA]</scope>
    <source>
        <strain evidence="9">PX52</strain>
    </source>
</reference>
<dbReference type="GO" id="GO:0140359">
    <property type="term" value="F:ABC-type transporter activity"/>
    <property type="evidence" value="ECO:0007669"/>
    <property type="project" value="InterPro"/>
</dbReference>
<dbReference type="Gene3D" id="1.20.1560.10">
    <property type="entry name" value="ABC transporter type 1, transmembrane domain"/>
    <property type="match status" value="1"/>
</dbReference>
<keyword evidence="4 5" id="KW-0472">Membrane</keyword>
<dbReference type="PANTHER" id="PTHR24221:SF654">
    <property type="entry name" value="ATP-BINDING CASSETTE SUB-FAMILY B MEMBER 6"/>
    <property type="match status" value="1"/>
</dbReference>
<evidence type="ECO:0000259" key="7">
    <source>
        <dbReference type="PROSITE" id="PS50929"/>
    </source>
</evidence>
<dbReference type="OrthoDB" id="9762778at2"/>
<feature type="domain" description="ABC transmembrane type-1" evidence="7">
    <location>
        <begin position="182"/>
        <end position="423"/>
    </location>
</feature>
<feature type="transmembrane region" description="Helical" evidence="5">
    <location>
        <begin position="405"/>
        <end position="426"/>
    </location>
</feature>
<dbReference type="SUPFAM" id="SSF52540">
    <property type="entry name" value="P-loop containing nucleoside triphosphate hydrolases"/>
    <property type="match status" value="1"/>
</dbReference>
<dbReference type="InterPro" id="IPR011527">
    <property type="entry name" value="ABC1_TM_dom"/>
</dbReference>
<dbReference type="PROSITE" id="PS50893">
    <property type="entry name" value="ABC_TRANSPORTER_2"/>
    <property type="match status" value="1"/>
</dbReference>
<dbReference type="SUPFAM" id="SSF90123">
    <property type="entry name" value="ABC transporter transmembrane region"/>
    <property type="match status" value="1"/>
</dbReference>
<keyword evidence="8" id="KW-0547">Nucleotide-binding</keyword>
<dbReference type="PROSITE" id="PS50929">
    <property type="entry name" value="ABC_TM1F"/>
    <property type="match status" value="1"/>
</dbReference>
<feature type="transmembrane region" description="Helical" evidence="5">
    <location>
        <begin position="22"/>
        <end position="46"/>
    </location>
</feature>
<dbReference type="RefSeq" id="WP_149110509.1">
    <property type="nucleotide sequence ID" value="NZ_CP042425.1"/>
</dbReference>
<dbReference type="KEGG" id="lrs:PX52LOC_02660"/>
<dbReference type="InterPro" id="IPR039421">
    <property type="entry name" value="Type_1_exporter"/>
</dbReference>
<dbReference type="EMBL" id="CP042425">
    <property type="protein sequence ID" value="QEL15725.1"/>
    <property type="molecule type" value="Genomic_DNA"/>
</dbReference>
<feature type="transmembrane region" description="Helical" evidence="5">
    <location>
        <begin position="291"/>
        <end position="313"/>
    </location>
</feature>
<keyword evidence="8" id="KW-0067">ATP-binding</keyword>
<feature type="transmembrane region" description="Helical" evidence="5">
    <location>
        <begin position="378"/>
        <end position="399"/>
    </location>
</feature>
<evidence type="ECO:0000259" key="6">
    <source>
        <dbReference type="PROSITE" id="PS50893"/>
    </source>
</evidence>
<keyword evidence="9" id="KW-1185">Reference proteome</keyword>
<dbReference type="InterPro" id="IPR003439">
    <property type="entry name" value="ABC_transporter-like_ATP-bd"/>
</dbReference>
<evidence type="ECO:0000256" key="5">
    <source>
        <dbReference type="SAM" id="Phobius"/>
    </source>
</evidence>
<accession>A0A5C1AAX6</accession>
<dbReference type="GO" id="GO:0005886">
    <property type="term" value="C:plasma membrane"/>
    <property type="evidence" value="ECO:0007669"/>
    <property type="project" value="UniProtKB-SubCell"/>
</dbReference>
<keyword evidence="2 5" id="KW-0812">Transmembrane</keyword>
<dbReference type="InterPro" id="IPR027417">
    <property type="entry name" value="P-loop_NTPase"/>
</dbReference>
<dbReference type="GO" id="GO:0016887">
    <property type="term" value="F:ATP hydrolysis activity"/>
    <property type="evidence" value="ECO:0007669"/>
    <property type="project" value="InterPro"/>
</dbReference>
<feature type="domain" description="ABC transporter" evidence="6">
    <location>
        <begin position="468"/>
        <end position="703"/>
    </location>
</feature>
<evidence type="ECO:0000313" key="8">
    <source>
        <dbReference type="EMBL" id="QEL15725.1"/>
    </source>
</evidence>
<evidence type="ECO:0000256" key="4">
    <source>
        <dbReference type="ARBA" id="ARBA00023136"/>
    </source>
</evidence>
<protein>
    <submittedName>
        <fullName evidence="8">ABC transporter ATP-binding protein</fullName>
    </submittedName>
</protein>
<dbReference type="AlphaFoldDB" id="A0A5C1AAX6"/>
<dbReference type="GO" id="GO:0005524">
    <property type="term" value="F:ATP binding"/>
    <property type="evidence" value="ECO:0007669"/>
    <property type="project" value="UniProtKB-KW"/>
</dbReference>
<evidence type="ECO:0000256" key="3">
    <source>
        <dbReference type="ARBA" id="ARBA00022989"/>
    </source>
</evidence>
<organism evidence="8 9">
    <name type="scientific">Limnoglobus roseus</name>
    <dbReference type="NCBI Taxonomy" id="2598579"/>
    <lineage>
        <taxon>Bacteria</taxon>
        <taxon>Pseudomonadati</taxon>
        <taxon>Planctomycetota</taxon>
        <taxon>Planctomycetia</taxon>
        <taxon>Gemmatales</taxon>
        <taxon>Gemmataceae</taxon>
        <taxon>Limnoglobus</taxon>
    </lineage>
</organism>
<dbReference type="InterPro" id="IPR036640">
    <property type="entry name" value="ABC1_TM_sf"/>
</dbReference>
<feature type="transmembrane region" description="Helical" evidence="5">
    <location>
        <begin position="187"/>
        <end position="208"/>
    </location>
</feature>
<keyword evidence="3 5" id="KW-1133">Transmembrane helix</keyword>
<dbReference type="PANTHER" id="PTHR24221">
    <property type="entry name" value="ATP-BINDING CASSETTE SUB-FAMILY B"/>
    <property type="match status" value="1"/>
</dbReference>
<evidence type="ECO:0000256" key="1">
    <source>
        <dbReference type="ARBA" id="ARBA00004651"/>
    </source>
</evidence>
<comment type="subcellular location">
    <subcellularLocation>
        <location evidence="1">Cell membrane</location>
        <topology evidence="1">Multi-pass membrane protein</topology>
    </subcellularLocation>
</comment>
<gene>
    <name evidence="8" type="ORF">PX52LOC_02660</name>
</gene>
<dbReference type="Gene3D" id="3.40.50.300">
    <property type="entry name" value="P-loop containing nucleotide triphosphate hydrolases"/>
    <property type="match status" value="1"/>
</dbReference>
<dbReference type="GO" id="GO:0034040">
    <property type="term" value="F:ATPase-coupled lipid transmembrane transporter activity"/>
    <property type="evidence" value="ECO:0007669"/>
    <property type="project" value="TreeGrafter"/>
</dbReference>
<evidence type="ECO:0000256" key="2">
    <source>
        <dbReference type="ARBA" id="ARBA00022692"/>
    </source>
</evidence>
<dbReference type="Pfam" id="PF00664">
    <property type="entry name" value="ABC_membrane"/>
    <property type="match status" value="1"/>
</dbReference>
<evidence type="ECO:0000313" key="9">
    <source>
        <dbReference type="Proteomes" id="UP000324974"/>
    </source>
</evidence>
<name>A0A5C1AAX6_9BACT</name>